<dbReference type="GO" id="GO:0003677">
    <property type="term" value="F:DNA binding"/>
    <property type="evidence" value="ECO:0007669"/>
    <property type="project" value="InterPro"/>
</dbReference>
<dbReference type="InterPro" id="IPR001525">
    <property type="entry name" value="C5_MeTfrase"/>
</dbReference>
<dbReference type="PROSITE" id="PS00095">
    <property type="entry name" value="C5_MTASE_2"/>
    <property type="match status" value="1"/>
</dbReference>
<evidence type="ECO:0000313" key="9">
    <source>
        <dbReference type="EMBL" id="CUO02632.1"/>
    </source>
</evidence>
<evidence type="ECO:0000256" key="6">
    <source>
        <dbReference type="PROSITE-ProRule" id="PRU01016"/>
    </source>
</evidence>
<evidence type="ECO:0000256" key="3">
    <source>
        <dbReference type="ARBA" id="ARBA00022679"/>
    </source>
</evidence>
<sequence length="940" mass="106449">MQIEAAFSLSEEYYKFMSDFAQTSFEDDKLLGKFYTDFTVAKRMVETIVENVKLDVFSRDIKLIDPFCGDGRLISETIIQLIQKDIIHGRKLYISLWDIDEVAVNVAKQNVEEICNAYQLSYEIDAKKYDAFVGYQLIKGHYDICVTNPPWSLLKPQKLFNKSNNEEALEAYRVAIEKYDGFMKSEFPISQPSRKFGKWGTNLARCGTEVALRTIKFSGVCGIVSPASLFNDQVSGELRKWIFENYKVADITYYPAELKLYGKADISSCTFVVRNGVDQQDFFVKTYIDKTEYKEKKIEKAIYEYLKSNDYCIPLKTGLASIPVMMKLAVLPATLEYCKHCSIAFTRELDETKVSDKLNKNGKIEFAKGYMVDRYSFVGDGLFLNENIVQAPDSTNMYKIVWRDVSRDSQVRRIKATLLPPGYICGNSLGVIYGKEDALPYMKMLLAIMNSLIYEFQARSLLVSNHVSAGVVKQIHVPEPIIDDEIIRLVDSQLAGNNVERELEVRTALLYNLSSDEYESVVSSFGITDEEKQQLVENYKDNNEKGDMQNMIYNHYASTLSELDMQVVNCVPPGGNWKDIPESVPSKRLEQIRESYKAGKGSRSTYYGRLRPEMPSYTINTYFNRPGNGCHMHYEQNRTLSQREAARFQSFPDAFEFIGSLGAINTQIGNAVPPLLAYQIAKSIPFKGQFVDLFCGAGGLALGFIWAGWKPIIGNDIDKYAIETHRRNIGGEAICGDINDEDIHNTIVSMAVEAKKNNPDLPLFVLGGPPCQGFSTANTRRGTEDLRNWLFKSYAKVVKEIQPDGFVFENVKGILNLDKGKFFEMIQAELKECVEDIKVNKIGTADFGVPQRRDRVIIVGGSYDLTRDFHMEAISTVQKDGQRSLLPTVIGTEDAIGDLPELTPGEDGSSYPYKFPASNAYQKFMRGEIDAEEYLKTYKE</sequence>
<keyword evidence="5" id="KW-0680">Restriction system</keyword>
<keyword evidence="3 6" id="KW-0808">Transferase</keyword>
<dbReference type="Pfam" id="PF00145">
    <property type="entry name" value="DNA_methylase"/>
    <property type="match status" value="2"/>
</dbReference>
<dbReference type="GO" id="GO:0009307">
    <property type="term" value="P:DNA restriction-modification system"/>
    <property type="evidence" value="ECO:0007669"/>
    <property type="project" value="UniProtKB-KW"/>
</dbReference>
<dbReference type="EMBL" id="CYZO01000016">
    <property type="protein sequence ID" value="CUO02632.1"/>
    <property type="molecule type" value="Genomic_DNA"/>
</dbReference>
<accession>A0A174BNL5</accession>
<evidence type="ECO:0000256" key="1">
    <source>
        <dbReference type="ARBA" id="ARBA00011975"/>
    </source>
</evidence>
<protein>
    <recommendedName>
        <fullName evidence="1">DNA (cytosine-5-)-methyltransferase</fullName>
        <ecNumber evidence="1">2.1.1.37</ecNumber>
    </recommendedName>
</protein>
<dbReference type="InterPro" id="IPR050390">
    <property type="entry name" value="C5-Methyltransferase"/>
</dbReference>
<reference evidence="9 10" key="1">
    <citation type="submission" date="2015-09" db="EMBL/GenBank/DDBJ databases">
        <authorList>
            <consortium name="Pathogen Informatics"/>
        </authorList>
    </citation>
    <scope>NUCLEOTIDE SEQUENCE [LARGE SCALE GENOMIC DNA]</scope>
    <source>
        <strain evidence="9 10">2789STDY5834841</strain>
    </source>
</reference>
<dbReference type="PROSITE" id="PS00092">
    <property type="entry name" value="N6_MTASE"/>
    <property type="match status" value="1"/>
</dbReference>
<proteinExistence type="inferred from homology"/>
<organism evidence="9 10">
    <name type="scientific">[Ruminococcus] torques</name>
    <dbReference type="NCBI Taxonomy" id="33039"/>
    <lineage>
        <taxon>Bacteria</taxon>
        <taxon>Bacillati</taxon>
        <taxon>Bacillota</taxon>
        <taxon>Clostridia</taxon>
        <taxon>Lachnospirales</taxon>
        <taxon>Lachnospiraceae</taxon>
        <taxon>Mediterraneibacter</taxon>
    </lineage>
</organism>
<evidence type="ECO:0000256" key="5">
    <source>
        <dbReference type="ARBA" id="ARBA00022747"/>
    </source>
</evidence>
<dbReference type="Pfam" id="PF02384">
    <property type="entry name" value="N6_Mtase"/>
    <property type="match status" value="1"/>
</dbReference>
<dbReference type="InterPro" id="IPR029063">
    <property type="entry name" value="SAM-dependent_MTases_sf"/>
</dbReference>
<dbReference type="InterPro" id="IPR003356">
    <property type="entry name" value="DNA_methylase_A-5"/>
</dbReference>
<dbReference type="GO" id="GO:0044027">
    <property type="term" value="P:negative regulation of gene expression via chromosomal CpG island methylation"/>
    <property type="evidence" value="ECO:0007669"/>
    <property type="project" value="TreeGrafter"/>
</dbReference>
<dbReference type="InterPro" id="IPR014329">
    <property type="entry name" value="M6_adenine_DNA_mtrans_Alw26I"/>
</dbReference>
<dbReference type="Gene3D" id="3.40.50.150">
    <property type="entry name" value="Vaccinia Virus protein VP39"/>
    <property type="match status" value="2"/>
</dbReference>
<feature type="domain" description="DNA methylase adenine-specific" evidence="8">
    <location>
        <begin position="9"/>
        <end position="154"/>
    </location>
</feature>
<dbReference type="AlphaFoldDB" id="A0A174BNL5"/>
<evidence type="ECO:0000313" key="10">
    <source>
        <dbReference type="Proteomes" id="UP000095787"/>
    </source>
</evidence>
<dbReference type="PANTHER" id="PTHR10629">
    <property type="entry name" value="CYTOSINE-SPECIFIC METHYLTRANSFERASE"/>
    <property type="match status" value="1"/>
</dbReference>
<dbReference type="GO" id="GO:0032259">
    <property type="term" value="P:methylation"/>
    <property type="evidence" value="ECO:0007669"/>
    <property type="project" value="UniProtKB-KW"/>
</dbReference>
<name>A0A174BNL5_9FIRM</name>
<dbReference type="PRINTS" id="PR00105">
    <property type="entry name" value="C5METTRFRASE"/>
</dbReference>
<keyword evidence="2 6" id="KW-0489">Methyltransferase</keyword>
<dbReference type="InterPro" id="IPR002052">
    <property type="entry name" value="DNA_methylase_N6_adenine_CS"/>
</dbReference>
<dbReference type="PANTHER" id="PTHR10629:SF52">
    <property type="entry name" value="DNA (CYTOSINE-5)-METHYLTRANSFERASE 1"/>
    <property type="match status" value="1"/>
</dbReference>
<gene>
    <name evidence="9" type="primary">bspRIM</name>
    <name evidence="9" type="ORF">ERS852456_01411</name>
</gene>
<evidence type="ECO:0000256" key="7">
    <source>
        <dbReference type="RuleBase" id="RU000416"/>
    </source>
</evidence>
<dbReference type="PROSITE" id="PS51679">
    <property type="entry name" value="SAM_MT_C5"/>
    <property type="match status" value="1"/>
</dbReference>
<dbReference type="Proteomes" id="UP000095787">
    <property type="component" value="Unassembled WGS sequence"/>
</dbReference>
<keyword evidence="4 6" id="KW-0949">S-adenosyl-L-methionine</keyword>
<evidence type="ECO:0000256" key="4">
    <source>
        <dbReference type="ARBA" id="ARBA00022691"/>
    </source>
</evidence>
<dbReference type="SUPFAM" id="SSF53335">
    <property type="entry name" value="S-adenosyl-L-methionine-dependent methyltransferases"/>
    <property type="match status" value="3"/>
</dbReference>
<dbReference type="NCBIfam" id="TIGR02987">
    <property type="entry name" value="met_A_Alw26"/>
    <property type="match status" value="1"/>
</dbReference>
<evidence type="ECO:0000256" key="2">
    <source>
        <dbReference type="ARBA" id="ARBA00022603"/>
    </source>
</evidence>
<evidence type="ECO:0000259" key="8">
    <source>
        <dbReference type="Pfam" id="PF02384"/>
    </source>
</evidence>
<dbReference type="InterPro" id="IPR031303">
    <property type="entry name" value="C5_meth_CS"/>
</dbReference>
<dbReference type="GO" id="GO:0008170">
    <property type="term" value="F:N-methyltransferase activity"/>
    <property type="evidence" value="ECO:0007669"/>
    <property type="project" value="InterPro"/>
</dbReference>
<dbReference type="NCBIfam" id="TIGR00675">
    <property type="entry name" value="dcm"/>
    <property type="match status" value="1"/>
</dbReference>
<comment type="similarity">
    <text evidence="6 7">Belongs to the class I-like SAM-binding methyltransferase superfamily. C5-methyltransferase family.</text>
</comment>
<dbReference type="GO" id="GO:0003886">
    <property type="term" value="F:DNA (cytosine-5-)-methyltransferase activity"/>
    <property type="evidence" value="ECO:0007669"/>
    <property type="project" value="UniProtKB-EC"/>
</dbReference>
<dbReference type="EC" id="2.1.1.37" evidence="1"/>
<dbReference type="RefSeq" id="WP_022002991.1">
    <property type="nucleotide sequence ID" value="NZ_CYZO01000016.1"/>
</dbReference>
<feature type="active site" evidence="6">
    <location>
        <position position="771"/>
    </location>
</feature>
<dbReference type="Gene3D" id="3.90.120.10">
    <property type="entry name" value="DNA Methylase, subunit A, domain 2"/>
    <property type="match status" value="2"/>
</dbReference>